<dbReference type="PANTHER" id="PTHR45694">
    <property type="entry name" value="GLUTAREDOXIN 2"/>
    <property type="match status" value="1"/>
</dbReference>
<dbReference type="InterPro" id="IPR014025">
    <property type="entry name" value="Glutaredoxin_subgr"/>
</dbReference>
<gene>
    <name evidence="3" type="ORF">TSPI_01884</name>
</gene>
<keyword evidence="1" id="KW-0732">Signal</keyword>
<sequence length="123" mass="13609">MAAVALPLVLSLIKAHPVVVFSQTYCPYSMEAREIFHSFNLTDDQYAVIQLDQRADGSNMKDALEELTGARSVPRVFIDGKFIGGADDTKRLHENGELSQMLENLHLIKPTTAHANKVHTTTS</sequence>
<dbReference type="Proteomes" id="UP001558632">
    <property type="component" value="Unassembled WGS sequence"/>
</dbReference>
<dbReference type="PANTHER" id="PTHR45694:SF5">
    <property type="entry name" value="GLUTAREDOXIN 2"/>
    <property type="match status" value="1"/>
</dbReference>
<evidence type="ECO:0000313" key="3">
    <source>
        <dbReference type="EMBL" id="KAL1232225.1"/>
    </source>
</evidence>
<dbReference type="NCBIfam" id="TIGR02180">
    <property type="entry name" value="GRX_euk"/>
    <property type="match status" value="1"/>
</dbReference>
<evidence type="ECO:0000313" key="4">
    <source>
        <dbReference type="Proteomes" id="UP001558632"/>
    </source>
</evidence>
<dbReference type="InterPro" id="IPR002109">
    <property type="entry name" value="Glutaredoxin"/>
</dbReference>
<feature type="chain" id="PRO_5046027678" evidence="1">
    <location>
        <begin position="16"/>
        <end position="123"/>
    </location>
</feature>
<dbReference type="PROSITE" id="PS51354">
    <property type="entry name" value="GLUTAREDOXIN_2"/>
    <property type="match status" value="1"/>
</dbReference>
<name>A0ABR3K906_TRISP</name>
<evidence type="ECO:0000256" key="1">
    <source>
        <dbReference type="SAM" id="SignalP"/>
    </source>
</evidence>
<organism evidence="3 4">
    <name type="scientific">Trichinella spiralis</name>
    <name type="common">Trichina worm</name>
    <dbReference type="NCBI Taxonomy" id="6334"/>
    <lineage>
        <taxon>Eukaryota</taxon>
        <taxon>Metazoa</taxon>
        <taxon>Ecdysozoa</taxon>
        <taxon>Nematoda</taxon>
        <taxon>Enoplea</taxon>
        <taxon>Dorylaimia</taxon>
        <taxon>Trichinellida</taxon>
        <taxon>Trichinellidae</taxon>
        <taxon>Trichinella</taxon>
    </lineage>
</organism>
<keyword evidence="4" id="KW-1185">Reference proteome</keyword>
<dbReference type="InterPro" id="IPR036249">
    <property type="entry name" value="Thioredoxin-like_sf"/>
</dbReference>
<dbReference type="SUPFAM" id="SSF52833">
    <property type="entry name" value="Thioredoxin-like"/>
    <property type="match status" value="1"/>
</dbReference>
<dbReference type="Pfam" id="PF00462">
    <property type="entry name" value="Glutaredoxin"/>
    <property type="match status" value="1"/>
</dbReference>
<proteinExistence type="predicted"/>
<feature type="domain" description="Glutaredoxin" evidence="2">
    <location>
        <begin position="18"/>
        <end position="83"/>
    </location>
</feature>
<accession>A0ABR3K906</accession>
<dbReference type="EMBL" id="JBEUSY010000451">
    <property type="protein sequence ID" value="KAL1232225.1"/>
    <property type="molecule type" value="Genomic_DNA"/>
</dbReference>
<reference evidence="3 4" key="1">
    <citation type="submission" date="2024-07" db="EMBL/GenBank/DDBJ databases">
        <title>Enhanced genomic and transcriptomic resources for Trichinella pseudospiralis and T. spiralis underpin the discovery of pronounced molecular differences between stages and species.</title>
        <authorList>
            <person name="Pasi K.K."/>
            <person name="La Rosa G."/>
            <person name="Gomez-Morales M.A."/>
            <person name="Tosini F."/>
            <person name="Sumanam S."/>
            <person name="Young N.D."/>
            <person name="Chang B.C."/>
            <person name="Robin G.B."/>
        </authorList>
    </citation>
    <scope>NUCLEOTIDE SEQUENCE [LARGE SCALE GENOMIC DNA]</scope>
    <source>
        <strain evidence="3">ISS534</strain>
    </source>
</reference>
<evidence type="ECO:0000259" key="2">
    <source>
        <dbReference type="Pfam" id="PF00462"/>
    </source>
</evidence>
<feature type="signal peptide" evidence="1">
    <location>
        <begin position="1"/>
        <end position="15"/>
    </location>
</feature>
<dbReference type="InterPro" id="IPR011899">
    <property type="entry name" value="Glutaredoxin_euk/vir"/>
</dbReference>
<dbReference type="CDD" id="cd03419">
    <property type="entry name" value="GRX_GRXh_1_2_like"/>
    <property type="match status" value="1"/>
</dbReference>
<dbReference type="Gene3D" id="3.40.30.10">
    <property type="entry name" value="Glutaredoxin"/>
    <property type="match status" value="1"/>
</dbReference>
<dbReference type="PRINTS" id="PR00160">
    <property type="entry name" value="GLUTAREDOXIN"/>
</dbReference>
<comment type="caution">
    <text evidence="3">The sequence shown here is derived from an EMBL/GenBank/DDBJ whole genome shotgun (WGS) entry which is preliminary data.</text>
</comment>
<protein>
    <submittedName>
        <fullName evidence="3">Glutaredoxin-C8</fullName>
    </submittedName>
</protein>